<dbReference type="Proteomes" id="UP000028640">
    <property type="component" value="Unassembled WGS sequence"/>
</dbReference>
<dbReference type="AlphaFoldDB" id="A0A085GAV0"/>
<keyword evidence="2" id="KW-1185">Reference proteome</keyword>
<sequence length="95" mass="10749">MSEHDLLQSLVARIEALEQREKQLTYASNAYQAILTTLLGNLDKETRDRVIMMVDQAHDIAYARANLEQKGNILGTDDITQRIFLFAQGRAAQSK</sequence>
<evidence type="ECO:0000313" key="2">
    <source>
        <dbReference type="Proteomes" id="UP000028640"/>
    </source>
</evidence>
<protein>
    <submittedName>
        <fullName evidence="1">Uncharacterized protein</fullName>
    </submittedName>
</protein>
<dbReference type="RefSeq" id="WP_034791313.1">
    <property type="nucleotide sequence ID" value="NZ_JMPJ01000053.1"/>
</dbReference>
<accession>A0A085GAV0</accession>
<dbReference type="GeneID" id="78380507"/>
<name>A0A085GAV0_EWIA3</name>
<proteinExistence type="predicted"/>
<dbReference type="EMBL" id="JMPJ01000053">
    <property type="protein sequence ID" value="KFC80845.1"/>
    <property type="molecule type" value="Genomic_DNA"/>
</dbReference>
<organism evidence="1 2">
    <name type="scientific">Ewingella americana (strain ATCC 33852 / DSM 4580 / CCUG 14506 / JCM 5911 / LMG 7869 / NCTC 12157 / CDC 1468-78)</name>
    <dbReference type="NCBI Taxonomy" id="910964"/>
    <lineage>
        <taxon>Bacteria</taxon>
        <taxon>Pseudomonadati</taxon>
        <taxon>Pseudomonadota</taxon>
        <taxon>Gammaproteobacteria</taxon>
        <taxon>Enterobacterales</taxon>
        <taxon>Yersiniaceae</taxon>
        <taxon>Ewingella</taxon>
    </lineage>
</organism>
<comment type="caution">
    <text evidence="1">The sequence shown here is derived from an EMBL/GenBank/DDBJ whole genome shotgun (WGS) entry which is preliminary data.</text>
</comment>
<dbReference type="eggNOG" id="ENOG50318T7">
    <property type="taxonomic scope" value="Bacteria"/>
</dbReference>
<dbReference type="OrthoDB" id="6428407at2"/>
<evidence type="ECO:0000313" key="1">
    <source>
        <dbReference type="EMBL" id="KFC80845.1"/>
    </source>
</evidence>
<reference evidence="1 2" key="1">
    <citation type="submission" date="2014-05" db="EMBL/GenBank/DDBJ databases">
        <title>ATOL: Assembling a taxonomically balanced genome-scale reconstruction of the evolutionary history of the Enterobacteriaceae.</title>
        <authorList>
            <person name="Plunkett G.III."/>
            <person name="Neeno-Eckwall E.C."/>
            <person name="Glasner J.D."/>
            <person name="Perna N.T."/>
        </authorList>
    </citation>
    <scope>NUCLEOTIDE SEQUENCE [LARGE SCALE GENOMIC DNA]</scope>
    <source>
        <strain evidence="1 2">ATCC 33852</strain>
    </source>
</reference>
<gene>
    <name evidence="1" type="ORF">GEAM_2167</name>
</gene>